<dbReference type="PANTHER" id="PTHR48106">
    <property type="entry name" value="QUINONE OXIDOREDUCTASE PIG3-RELATED"/>
    <property type="match status" value="1"/>
</dbReference>
<feature type="region of interest" description="Disordered" evidence="3">
    <location>
        <begin position="1"/>
        <end position="21"/>
    </location>
</feature>
<protein>
    <submittedName>
        <fullName evidence="5">NAD(P)H-quinone oxidoreductase</fullName>
    </submittedName>
</protein>
<reference evidence="5 6" key="1">
    <citation type="submission" date="2021-04" db="EMBL/GenBank/DDBJ databases">
        <authorList>
            <person name="Pira H."/>
            <person name="Risdian C."/>
            <person name="Wink J."/>
        </authorList>
    </citation>
    <scope>NUCLEOTIDE SEQUENCE [LARGE SCALE GENOMIC DNA]</scope>
    <source>
        <strain evidence="5 6">WHA3</strain>
    </source>
</reference>
<evidence type="ECO:0000256" key="1">
    <source>
        <dbReference type="ARBA" id="ARBA00022857"/>
    </source>
</evidence>
<proteinExistence type="predicted"/>
<evidence type="ECO:0000259" key="4">
    <source>
        <dbReference type="SMART" id="SM00829"/>
    </source>
</evidence>
<dbReference type="EMBL" id="JAGSPA010000001">
    <property type="protein sequence ID" value="MBV7256054.1"/>
    <property type="molecule type" value="Genomic_DNA"/>
</dbReference>
<sequence>MTDLPTEMRAIDPGETGGPEVMQVVTRPVPQAGPGEVLIEIHAAGVNRPDVLQRMGLYPMPPGITSIMGLEVSGRIAALGEGVTHFTIGDPVCALVPGGGYAEYVNAPAGSVLPVPDGIDMIDAAGLPESYFTVWSNLFERGAAKDGETVLVHGGTSGIGTTAIQLCNAFDVKVFVTAGSDGKCDAARQVGADLAINYRTEDFVERVKAAAPGGVDVVLDMVGGDYVPRNIECLGEDGRHVSIAMQRGAAAEVSILAVMAKRLRLTGSFLRPRPAAFKALVARSLHETVWPEFAAGKLSALTDRVYPLEQAADAHRRMEAGDHVGKILLKIR</sequence>
<keyword evidence="6" id="KW-1185">Reference proteome</keyword>
<dbReference type="PANTHER" id="PTHR48106:SF8">
    <property type="entry name" value="OS02G0805600 PROTEIN"/>
    <property type="match status" value="1"/>
</dbReference>
<dbReference type="Pfam" id="PF08240">
    <property type="entry name" value="ADH_N"/>
    <property type="match status" value="1"/>
</dbReference>
<keyword evidence="1" id="KW-0521">NADP</keyword>
<dbReference type="Proteomes" id="UP000722336">
    <property type="component" value="Unassembled WGS sequence"/>
</dbReference>
<keyword evidence="2" id="KW-0560">Oxidoreductase</keyword>
<dbReference type="NCBIfam" id="TIGR02824">
    <property type="entry name" value="quinone_pig3"/>
    <property type="match status" value="1"/>
</dbReference>
<dbReference type="InterPro" id="IPR020843">
    <property type="entry name" value="ER"/>
</dbReference>
<evidence type="ECO:0000313" key="5">
    <source>
        <dbReference type="EMBL" id="MBV7256054.1"/>
    </source>
</evidence>
<evidence type="ECO:0000256" key="3">
    <source>
        <dbReference type="SAM" id="MobiDB-lite"/>
    </source>
</evidence>
<evidence type="ECO:0000313" key="6">
    <source>
        <dbReference type="Proteomes" id="UP000722336"/>
    </source>
</evidence>
<dbReference type="CDD" id="cd05276">
    <property type="entry name" value="p53_inducible_oxidoreductase"/>
    <property type="match status" value="1"/>
</dbReference>
<evidence type="ECO:0000256" key="2">
    <source>
        <dbReference type="ARBA" id="ARBA00023002"/>
    </source>
</evidence>
<comment type="caution">
    <text evidence="5">The sequence shown here is derived from an EMBL/GenBank/DDBJ whole genome shotgun (WGS) entry which is preliminary data.</text>
</comment>
<dbReference type="SMART" id="SM00829">
    <property type="entry name" value="PKS_ER"/>
    <property type="match status" value="1"/>
</dbReference>
<dbReference type="InterPro" id="IPR013154">
    <property type="entry name" value="ADH-like_N"/>
</dbReference>
<dbReference type="Pfam" id="PF00107">
    <property type="entry name" value="ADH_zinc_N"/>
    <property type="match status" value="1"/>
</dbReference>
<name>A0ABS6SCF0_9SPHN</name>
<dbReference type="InterPro" id="IPR013149">
    <property type="entry name" value="ADH-like_C"/>
</dbReference>
<feature type="domain" description="Enoyl reductase (ER)" evidence="4">
    <location>
        <begin position="17"/>
        <end position="329"/>
    </location>
</feature>
<dbReference type="RefSeq" id="WP_218444487.1">
    <property type="nucleotide sequence ID" value="NZ_JAGSPA010000001.1"/>
</dbReference>
<organism evidence="5 6">
    <name type="scientific">Pacificimonas pallii</name>
    <dbReference type="NCBI Taxonomy" id="2827236"/>
    <lineage>
        <taxon>Bacteria</taxon>
        <taxon>Pseudomonadati</taxon>
        <taxon>Pseudomonadota</taxon>
        <taxon>Alphaproteobacteria</taxon>
        <taxon>Sphingomonadales</taxon>
        <taxon>Sphingosinicellaceae</taxon>
        <taxon>Pacificimonas</taxon>
    </lineage>
</organism>
<dbReference type="InterPro" id="IPR014189">
    <property type="entry name" value="Quinone_OxRdtase_PIG3"/>
</dbReference>
<accession>A0ABS6SCF0</accession>
<gene>
    <name evidence="5" type="ORF">KCG44_04565</name>
</gene>